<accession>A0A554VA43</accession>
<protein>
    <recommendedName>
        <fullName evidence="3">Bacteriophage CI repressor</fullName>
    </recommendedName>
</protein>
<organism evidence="1 2">
    <name type="scientific">Aquimarina algiphila</name>
    <dbReference type="NCBI Taxonomy" id="2047982"/>
    <lineage>
        <taxon>Bacteria</taxon>
        <taxon>Pseudomonadati</taxon>
        <taxon>Bacteroidota</taxon>
        <taxon>Flavobacteriia</taxon>
        <taxon>Flavobacteriales</taxon>
        <taxon>Flavobacteriaceae</taxon>
        <taxon>Aquimarina</taxon>
    </lineage>
</organism>
<keyword evidence="2" id="KW-1185">Reference proteome</keyword>
<dbReference type="OrthoDB" id="796548at2"/>
<comment type="caution">
    <text evidence="1">The sequence shown here is derived from an EMBL/GenBank/DDBJ whole genome shotgun (WGS) entry which is preliminary data.</text>
</comment>
<dbReference type="AlphaFoldDB" id="A0A554VA43"/>
<dbReference type="RefSeq" id="WP_143919218.1">
    <property type="nucleotide sequence ID" value="NZ_CANMIK010000140.1"/>
</dbReference>
<dbReference type="EMBL" id="VLNR01000149">
    <property type="protein sequence ID" value="TSE02678.1"/>
    <property type="molecule type" value="Genomic_DNA"/>
</dbReference>
<proteinExistence type="predicted"/>
<gene>
    <name evidence="1" type="ORF">FOF46_30640</name>
</gene>
<evidence type="ECO:0008006" key="3">
    <source>
        <dbReference type="Google" id="ProtNLM"/>
    </source>
</evidence>
<name>A0A554VA43_9FLAO</name>
<evidence type="ECO:0000313" key="2">
    <source>
        <dbReference type="Proteomes" id="UP000318833"/>
    </source>
</evidence>
<dbReference type="Proteomes" id="UP000318833">
    <property type="component" value="Unassembled WGS sequence"/>
</dbReference>
<evidence type="ECO:0000313" key="1">
    <source>
        <dbReference type="EMBL" id="TSE02678.1"/>
    </source>
</evidence>
<reference evidence="1 2" key="1">
    <citation type="submission" date="2019-07" db="EMBL/GenBank/DDBJ databases">
        <title>The draft genome sequence of Aquimarina algiphila M91.</title>
        <authorList>
            <person name="Meng X."/>
        </authorList>
    </citation>
    <scope>NUCLEOTIDE SEQUENCE [LARGE SCALE GENOMIC DNA]</scope>
    <source>
        <strain evidence="1 2">M91</strain>
    </source>
</reference>
<sequence length="146" mass="17042">MELPGINRRIKELINEETFGKVRPFAELIGFQQPQKLNRLFKPDSRNGEYPIPSTDIILAIVDKFSDLNIEWLLKGKGKQKKDALQNTQSEDNVELTESDIMKVIEVIYLHENELMENKLFMNWLSKKQAEAENRILKKIKAIKDD</sequence>